<evidence type="ECO:0000259" key="7">
    <source>
        <dbReference type="PROSITE" id="PS50850"/>
    </source>
</evidence>
<feature type="transmembrane region" description="Helical" evidence="6">
    <location>
        <begin position="295"/>
        <end position="322"/>
    </location>
</feature>
<dbReference type="Gene3D" id="1.20.1250.20">
    <property type="entry name" value="MFS general substrate transporter like domains"/>
    <property type="match status" value="1"/>
</dbReference>
<dbReference type="PANTHER" id="PTHR42718">
    <property type="entry name" value="MAJOR FACILITATOR SUPERFAMILY MULTIDRUG TRANSPORTER MFSC"/>
    <property type="match status" value="1"/>
</dbReference>
<dbReference type="GO" id="GO:0022857">
    <property type="term" value="F:transmembrane transporter activity"/>
    <property type="evidence" value="ECO:0007669"/>
    <property type="project" value="InterPro"/>
</dbReference>
<organism evidence="8 9">
    <name type="scientific">Kribbella shirazensis</name>
    <dbReference type="NCBI Taxonomy" id="1105143"/>
    <lineage>
        <taxon>Bacteria</taxon>
        <taxon>Bacillati</taxon>
        <taxon>Actinomycetota</taxon>
        <taxon>Actinomycetes</taxon>
        <taxon>Propionibacteriales</taxon>
        <taxon>Kribbellaceae</taxon>
        <taxon>Kribbella</taxon>
    </lineage>
</organism>
<proteinExistence type="predicted"/>
<dbReference type="CDD" id="cd17321">
    <property type="entry name" value="MFS_MMR_MDR_like"/>
    <property type="match status" value="1"/>
</dbReference>
<dbReference type="RefSeq" id="WP_167203137.1">
    <property type="nucleotide sequence ID" value="NZ_JAASRO010000001.1"/>
</dbReference>
<dbReference type="Pfam" id="PF07690">
    <property type="entry name" value="MFS_1"/>
    <property type="match status" value="1"/>
</dbReference>
<gene>
    <name evidence="8" type="ORF">BJY22_000014</name>
</gene>
<dbReference type="InterPro" id="IPR011701">
    <property type="entry name" value="MFS"/>
</dbReference>
<feature type="transmembrane region" description="Helical" evidence="6">
    <location>
        <begin position="112"/>
        <end position="130"/>
    </location>
</feature>
<sequence>MIARTDSFSASVLAVGAAALSFFLITLNASMVTTALPVIGRELGGGSALAWVLTGYSLALAACLLPAGVLSDRIGARRAFITGMLVFAGTSVVCAIAGTLTMLLAARAVQGAAAAAVLPAGLALLTAAVPDPERRSSAIGRWSAAGAVALVVGSPAGGALTTAFGWRATFWANAVVGLVTLLAAFAAPNHHSRPQPEHSGPPVDRRAAGISAVTGFAVNFSSYGAIFVLTLFLQDHLGHSPWTTGLVFVPMTLLIIPANLLAGPLTNRYGVIRVLVAGQMLMLIGLAGLCTTPEAVSALIAWLLPIGIGAGLAAPAMTTMMLTGVPGPRAGFGAGVLNAARQVGSGAAAGLFGALLSSGALSGVRTSLVIACAAVLVSALLATIG</sequence>
<evidence type="ECO:0000313" key="9">
    <source>
        <dbReference type="Proteomes" id="UP000555407"/>
    </source>
</evidence>
<keyword evidence="5 6" id="KW-0472">Membrane</keyword>
<keyword evidence="4 6" id="KW-1133">Transmembrane helix</keyword>
<dbReference type="PROSITE" id="PS50850">
    <property type="entry name" value="MFS"/>
    <property type="match status" value="1"/>
</dbReference>
<feature type="transmembrane region" description="Helical" evidence="6">
    <location>
        <begin position="245"/>
        <end position="263"/>
    </location>
</feature>
<evidence type="ECO:0000256" key="2">
    <source>
        <dbReference type="ARBA" id="ARBA00022448"/>
    </source>
</evidence>
<dbReference type="InterPro" id="IPR020846">
    <property type="entry name" value="MFS_dom"/>
</dbReference>
<feature type="transmembrane region" description="Helical" evidence="6">
    <location>
        <begin position="270"/>
        <end position="289"/>
    </location>
</feature>
<keyword evidence="3 6" id="KW-0812">Transmembrane</keyword>
<evidence type="ECO:0000256" key="1">
    <source>
        <dbReference type="ARBA" id="ARBA00004651"/>
    </source>
</evidence>
<evidence type="ECO:0000256" key="5">
    <source>
        <dbReference type="ARBA" id="ARBA00023136"/>
    </source>
</evidence>
<feature type="transmembrane region" description="Helical" evidence="6">
    <location>
        <begin position="142"/>
        <end position="164"/>
    </location>
</feature>
<feature type="transmembrane region" description="Helical" evidence="6">
    <location>
        <begin position="170"/>
        <end position="187"/>
    </location>
</feature>
<feature type="transmembrane region" description="Helical" evidence="6">
    <location>
        <begin position="208"/>
        <end position="233"/>
    </location>
</feature>
<protein>
    <submittedName>
        <fullName evidence="8">DHA2 family methylenomycin A resistance protein-like MFS transporter</fullName>
    </submittedName>
</protein>
<feature type="transmembrane region" description="Helical" evidence="6">
    <location>
        <begin position="48"/>
        <end position="67"/>
    </location>
</feature>
<dbReference type="PANTHER" id="PTHR42718:SF9">
    <property type="entry name" value="MAJOR FACILITATOR SUPERFAMILY MULTIDRUG TRANSPORTER MFSC"/>
    <property type="match status" value="1"/>
</dbReference>
<dbReference type="GO" id="GO:0005886">
    <property type="term" value="C:plasma membrane"/>
    <property type="evidence" value="ECO:0007669"/>
    <property type="project" value="UniProtKB-SubCell"/>
</dbReference>
<evidence type="ECO:0000313" key="8">
    <source>
        <dbReference type="EMBL" id="NIK54297.1"/>
    </source>
</evidence>
<keyword evidence="9" id="KW-1185">Reference proteome</keyword>
<dbReference type="EMBL" id="JAASRO010000001">
    <property type="protein sequence ID" value="NIK54297.1"/>
    <property type="molecule type" value="Genomic_DNA"/>
</dbReference>
<evidence type="ECO:0000256" key="4">
    <source>
        <dbReference type="ARBA" id="ARBA00022989"/>
    </source>
</evidence>
<feature type="transmembrane region" description="Helical" evidence="6">
    <location>
        <begin position="79"/>
        <end position="106"/>
    </location>
</feature>
<comment type="caution">
    <text evidence="8">The sequence shown here is derived from an EMBL/GenBank/DDBJ whole genome shotgun (WGS) entry which is preliminary data.</text>
</comment>
<evidence type="ECO:0000256" key="6">
    <source>
        <dbReference type="SAM" id="Phobius"/>
    </source>
</evidence>
<comment type="subcellular location">
    <subcellularLocation>
        <location evidence="1">Cell membrane</location>
        <topology evidence="1">Multi-pass membrane protein</topology>
    </subcellularLocation>
</comment>
<accession>A0A7X5V496</accession>
<keyword evidence="2" id="KW-0813">Transport</keyword>
<dbReference type="AlphaFoldDB" id="A0A7X5V496"/>
<dbReference type="SUPFAM" id="SSF103473">
    <property type="entry name" value="MFS general substrate transporter"/>
    <property type="match status" value="1"/>
</dbReference>
<evidence type="ECO:0000256" key="3">
    <source>
        <dbReference type="ARBA" id="ARBA00022692"/>
    </source>
</evidence>
<dbReference type="InterPro" id="IPR036259">
    <property type="entry name" value="MFS_trans_sf"/>
</dbReference>
<feature type="transmembrane region" description="Helical" evidence="6">
    <location>
        <begin position="12"/>
        <end position="36"/>
    </location>
</feature>
<feature type="transmembrane region" description="Helical" evidence="6">
    <location>
        <begin position="367"/>
        <end position="384"/>
    </location>
</feature>
<dbReference type="Proteomes" id="UP000555407">
    <property type="component" value="Unassembled WGS sequence"/>
</dbReference>
<feature type="domain" description="Major facilitator superfamily (MFS) profile" evidence="7">
    <location>
        <begin position="14"/>
        <end position="385"/>
    </location>
</feature>
<name>A0A7X5V496_9ACTN</name>
<reference evidence="8 9" key="1">
    <citation type="submission" date="2020-03" db="EMBL/GenBank/DDBJ databases">
        <title>Sequencing the genomes of 1000 actinobacteria strains.</title>
        <authorList>
            <person name="Klenk H.-P."/>
        </authorList>
    </citation>
    <scope>NUCLEOTIDE SEQUENCE [LARGE SCALE GENOMIC DNA]</scope>
    <source>
        <strain evidence="8 9">DSM 45490</strain>
    </source>
</reference>